<dbReference type="Proteomes" id="UP000182427">
    <property type="component" value="Chromosome I"/>
</dbReference>
<dbReference type="Gene3D" id="2.60.40.10">
    <property type="entry name" value="Immunoglobulins"/>
    <property type="match status" value="12"/>
</dbReference>
<dbReference type="PANTHER" id="PTHR46388:SF2">
    <property type="entry name" value="NHL REPEAT-CONTAINING PROTEIN 2"/>
    <property type="match status" value="1"/>
</dbReference>
<evidence type="ECO:0000256" key="2">
    <source>
        <dbReference type="SAM" id="SignalP"/>
    </source>
</evidence>
<dbReference type="Pfam" id="PF01436">
    <property type="entry name" value="NHL"/>
    <property type="match status" value="1"/>
</dbReference>
<feature type="chain" id="PRO_5009242365" evidence="2">
    <location>
        <begin position="36"/>
        <end position="1824"/>
    </location>
</feature>
<keyword evidence="2" id="KW-0732">Signal</keyword>
<evidence type="ECO:0000259" key="3">
    <source>
        <dbReference type="Pfam" id="PF16640"/>
    </source>
</evidence>
<sequence>MFAGSSKTSRPCVSARLRSVLLPVMGALFSCLSTAGISAAQTVQHIPGTTSLTGSANLTVTLHPTAGTVTEVRVLTQGIASKDFTDAGGGTCVAGPAQPSCTVNVLFKPTTPGHRPGAVVLVNGSQVVAQQLIDGVGTGSLAVIHPGKAELVAGNGQQPEYTSGEDGGVATYAHVYLPRGVIGTPAGDFYISDTLNNRIRHVSTAGNIYTYAGIGYASSENDGAAAKTAGVNLPAQLAMDGAGNLYFADTGNNAIRRVDAVTHIITTVAGTLATSGSSPDNTPATSGLLLSPYGVALDADGNIYIADTGNNMVRRVDASTGMMTIVAGTGIAGYANDGQLATMAQLNQPFGLAFDPSGALYIADKFNQAIRKLGSDGKLVTVAGVLNGPPRLYGDGGPSLSASLNFPTAVAVDALGNIYIADSQNNRIRRANVTTGNMESIVSYNRPIDATTLVNADTVELSTPYSIALDDQNNLYITDDFNKRILLIHSNKSMLYFDSMKVGKKAAVPQILQIENDGTDTLTPSNILFNQSALDAATTTCYTSTAVTVGRTCALGVQFAPTTITDVNNVNPVGTLTVQSDGSNSPDVVSMTGIVLSVEPTKVTLSSNKNPAGLGDQVTFTAVVSETQASGVPTGTVTFYDGTTAISGDVTMNSNGIATFSTSSLSLGSHTINATYGGDNNNASSTDSVTQNVLQNTSIAVVSSSYTAAVNQPVTFTATISATTPVTSGTVTFYDGSTAIGAGSVGANSKATFTISTLTGGTHNITAKFAGDTNNNTSTSAAIQQVITKADPTISAGANPTTITVGQSTMLTATVASPNGPAPTGTITFANGVTVLGSGPIDGNGTFSLATTGLTTGTDTVTATYSGDDYTAGGRANTVVTVNQLTTVTTLASDGTPSDGGSAVTLTATVTMTPGQTAVGAITGNVTFYDGANALRTTQLTNGVATLSTTVLTVGTHSLTAKFNGSTNYEVSTSPVFTQVVQSTSSSVALQLSTNNVLAGKSVTMTATVSAVGVVKPTGQITFMDGATTLNTVSINGQGTAAITLSTLAVGQHSITATYSGDGNYAGFTSAPSTVMVSLGTPTLTLGSSTMHTTYNTPVTLNVNLISDGVLPSNPQVKLLNNSAVLNTMTVNGSGSASFTTQTLTVGTHTITAQFAGDQNNSAAQAIVTIIIDGATSNTVLTTSNASAGYADTVTLRAAVASGVSNPTGTVTFQDGANVLGVVSVDPTGVAAYNTNTLSVGQHNIVAVYSGDGTHASSNSNTVTQSVFVQTHASITSSANPAVGGSALTLMAGVSASVTVNGLTAHPTGTVTFLDGASTIGTGTLNADGTATLTLSSLSVGTHSLTSVYRGDGTFQGSTSAVLTQGIRNASTQTVLTTSGSSSHYGNAVTFTANVTGESVTPTGNVRFMDGSAALGQVTLNHGTATLALTTLSPGMHSITASYAGDSNNSPSVSSAVSEQVTQIPQIALVSSINPALTLDTPVLTATIKTAVAPVPTGSIRFLEGTTLLGTGALDANGTATITAAAFAAGSHVITAQYAGDVATDAATSPALTEVVNLRATQTLLTSTAASTATNGVQSLVAVVKGTGLVSPTGIVTFYSGGKSIGSGRLDATGVATLSVQNTVVDGASLTAGYSGDANYAASNSSQVQLPPTNATNFTLSLTPATLSVQSKKYAETYLVIQSLGGFSDTLSLGCLGLPYAATCTFEKVSVGLPADGQVKVKVVIDTGSPLTSGGESASSSAPMGKGPLLAMLPVGPLFVWLLRGKRRVPALLMLVLLTMLIPVTGCGTLNQSSTPVGSYTFSVSASSKSGVTLSLPVSLTVTQ</sequence>
<reference evidence="4 5" key="1">
    <citation type="submission" date="2016-10" db="EMBL/GenBank/DDBJ databases">
        <authorList>
            <person name="de Groot N.N."/>
        </authorList>
    </citation>
    <scope>NUCLEOTIDE SEQUENCE [LARGE SCALE GENOMIC DNA]</scope>
    <source>
        <strain evidence="4 5">GAS232</strain>
    </source>
</reference>
<dbReference type="EMBL" id="LT629690">
    <property type="protein sequence ID" value="SDF93305.1"/>
    <property type="molecule type" value="Genomic_DNA"/>
</dbReference>
<dbReference type="InterPro" id="IPR013783">
    <property type="entry name" value="Ig-like_fold"/>
</dbReference>
<feature type="domain" description="Bacterial Ig-like" evidence="3">
    <location>
        <begin position="605"/>
        <end position="693"/>
    </location>
</feature>
<dbReference type="InterPro" id="IPR011042">
    <property type="entry name" value="6-blade_b-propeller_TolB-like"/>
</dbReference>
<dbReference type="InterPro" id="IPR032109">
    <property type="entry name" value="Big_3_5"/>
</dbReference>
<evidence type="ECO:0000313" key="5">
    <source>
        <dbReference type="Proteomes" id="UP000182427"/>
    </source>
</evidence>
<dbReference type="PANTHER" id="PTHR46388">
    <property type="entry name" value="NHL REPEAT-CONTAINING PROTEIN 2"/>
    <property type="match status" value="1"/>
</dbReference>
<keyword evidence="1" id="KW-0677">Repeat</keyword>
<feature type="domain" description="Bacterial Ig-like" evidence="3">
    <location>
        <begin position="1181"/>
        <end position="1267"/>
    </location>
</feature>
<dbReference type="SMART" id="SM00135">
    <property type="entry name" value="LY"/>
    <property type="match status" value="3"/>
</dbReference>
<dbReference type="Pfam" id="PF16640">
    <property type="entry name" value="Big_3_5"/>
    <property type="match status" value="11"/>
</dbReference>
<feature type="domain" description="Bacterial Ig-like" evidence="3">
    <location>
        <begin position="893"/>
        <end position="981"/>
    </location>
</feature>
<accession>A0A1G7Q4B3</accession>
<dbReference type="Gene3D" id="2.120.10.30">
    <property type="entry name" value="TolB, C-terminal domain"/>
    <property type="match status" value="2"/>
</dbReference>
<dbReference type="RefSeq" id="WP_083346488.1">
    <property type="nucleotide sequence ID" value="NZ_LT629690.1"/>
</dbReference>
<dbReference type="PROSITE" id="PS51257">
    <property type="entry name" value="PROKAR_LIPOPROTEIN"/>
    <property type="match status" value="1"/>
</dbReference>
<feature type="domain" description="Bacterial Ig-like" evidence="3">
    <location>
        <begin position="1276"/>
        <end position="1365"/>
    </location>
</feature>
<name>A0A1G7Q4B3_9BACT</name>
<evidence type="ECO:0000256" key="1">
    <source>
        <dbReference type="ARBA" id="ARBA00022737"/>
    </source>
</evidence>
<feature type="signal peptide" evidence="2">
    <location>
        <begin position="1"/>
        <end position="35"/>
    </location>
</feature>
<feature type="domain" description="Bacterial Ig-like" evidence="3">
    <location>
        <begin position="1088"/>
        <end position="1166"/>
    </location>
</feature>
<evidence type="ECO:0000313" key="4">
    <source>
        <dbReference type="EMBL" id="SDF93305.1"/>
    </source>
</evidence>
<dbReference type="OrthoDB" id="99353at2"/>
<dbReference type="SUPFAM" id="SSF101898">
    <property type="entry name" value="NHL repeat"/>
    <property type="match status" value="1"/>
</dbReference>
<feature type="domain" description="Bacterial Ig-like" evidence="3">
    <location>
        <begin position="1476"/>
        <end position="1557"/>
    </location>
</feature>
<protein>
    <submittedName>
        <fullName evidence="4">NHL repeat-containing protein</fullName>
    </submittedName>
</protein>
<feature type="domain" description="Bacterial Ig-like" evidence="3">
    <location>
        <begin position="798"/>
        <end position="883"/>
    </location>
</feature>
<gene>
    <name evidence="4" type="ORF">SAMN05444167_3739</name>
</gene>
<feature type="domain" description="Bacterial Ig-like" evidence="3">
    <location>
        <begin position="1565"/>
        <end position="1649"/>
    </location>
</feature>
<dbReference type="Gene3D" id="2.40.10.500">
    <property type="match status" value="1"/>
</dbReference>
<keyword evidence="5" id="KW-1185">Reference proteome</keyword>
<dbReference type="InterPro" id="IPR001258">
    <property type="entry name" value="NHL_repeat"/>
</dbReference>
<feature type="domain" description="Bacterial Ig-like" evidence="3">
    <location>
        <begin position="703"/>
        <end position="787"/>
    </location>
</feature>
<organism evidence="4 5">
    <name type="scientific">Terriglobus roseus</name>
    <dbReference type="NCBI Taxonomy" id="392734"/>
    <lineage>
        <taxon>Bacteria</taxon>
        <taxon>Pseudomonadati</taxon>
        <taxon>Acidobacteriota</taxon>
        <taxon>Terriglobia</taxon>
        <taxon>Terriglobales</taxon>
        <taxon>Acidobacteriaceae</taxon>
        <taxon>Terriglobus</taxon>
    </lineage>
</organism>
<proteinExistence type="predicted"/>
<dbReference type="InterPro" id="IPR000033">
    <property type="entry name" value="LDLR_classB_rpt"/>
</dbReference>
<feature type="domain" description="Bacterial Ig-like" evidence="3">
    <location>
        <begin position="992"/>
        <end position="1077"/>
    </location>
</feature>
<feature type="domain" description="Bacterial Ig-like" evidence="3">
    <location>
        <begin position="1376"/>
        <end position="1462"/>
    </location>
</feature>